<organism evidence="1">
    <name type="scientific">Aspergillus arachidicola</name>
    <dbReference type="NCBI Taxonomy" id="656916"/>
    <lineage>
        <taxon>Eukaryota</taxon>
        <taxon>Fungi</taxon>
        <taxon>Dikarya</taxon>
        <taxon>Ascomycota</taxon>
        <taxon>Pezizomycotina</taxon>
        <taxon>Eurotiomycetes</taxon>
        <taxon>Eurotiomycetidae</taxon>
        <taxon>Eurotiales</taxon>
        <taxon>Aspergillaceae</taxon>
        <taxon>Aspergillus</taxon>
        <taxon>Aspergillus subgen. Circumdati</taxon>
    </lineage>
</organism>
<dbReference type="AlphaFoldDB" id="A0A5N6XWA3"/>
<proteinExistence type="predicted"/>
<dbReference type="Proteomes" id="UP000325558">
    <property type="component" value="Unassembled WGS sequence"/>
</dbReference>
<evidence type="ECO:0000313" key="1">
    <source>
        <dbReference type="EMBL" id="KAE8336596.1"/>
    </source>
</evidence>
<sequence length="223" mass="25326">MRFSTILRKEEDQSYLLCVSVPVLMESCLPRATLHGHGTWLHCRALARYRMSLDYTLRWITQRWRNNILDHIIQNCFIKSTVTGHADQKEGSLEALQLVNLYQTLTERLTQDAQEVMSLMDFLDPSDEDYADEPDLSDIILGLSSGGDDDCQDSEDLPGPPPDLPSSATVINSMQDALLWAQHQEAATEANIRQIEGLIGLFTRLRVDGRKQKTLEEMAFTEQ</sequence>
<dbReference type="EMBL" id="ML737193">
    <property type="protein sequence ID" value="KAE8336596.1"/>
    <property type="molecule type" value="Genomic_DNA"/>
</dbReference>
<accession>A0A5N6XWA3</accession>
<reference evidence="1" key="1">
    <citation type="submission" date="2019-04" db="EMBL/GenBank/DDBJ databases">
        <title>Friends and foes A comparative genomics study of 23 Aspergillus species from section Flavi.</title>
        <authorList>
            <consortium name="DOE Joint Genome Institute"/>
            <person name="Kjaerbolling I."/>
            <person name="Vesth T."/>
            <person name="Frisvad J.C."/>
            <person name="Nybo J.L."/>
            <person name="Theobald S."/>
            <person name="Kildgaard S."/>
            <person name="Isbrandt T."/>
            <person name="Kuo A."/>
            <person name="Sato A."/>
            <person name="Lyhne E.K."/>
            <person name="Kogle M.E."/>
            <person name="Wiebenga A."/>
            <person name="Kun R.S."/>
            <person name="Lubbers R.J."/>
            <person name="Makela M.R."/>
            <person name="Barry K."/>
            <person name="Chovatia M."/>
            <person name="Clum A."/>
            <person name="Daum C."/>
            <person name="Haridas S."/>
            <person name="He G."/>
            <person name="LaButti K."/>
            <person name="Lipzen A."/>
            <person name="Mondo S."/>
            <person name="Riley R."/>
            <person name="Salamov A."/>
            <person name="Simmons B.A."/>
            <person name="Magnuson J.K."/>
            <person name="Henrissat B."/>
            <person name="Mortensen U.H."/>
            <person name="Larsen T.O."/>
            <person name="Devries R.P."/>
            <person name="Grigoriev I.V."/>
            <person name="Machida M."/>
            <person name="Baker S.E."/>
            <person name="Andersen M.R."/>
        </authorList>
    </citation>
    <scope>NUCLEOTIDE SEQUENCE</scope>
    <source>
        <strain evidence="1">CBS 117612</strain>
    </source>
</reference>
<protein>
    <submittedName>
        <fullName evidence="1">Uncharacterized protein</fullName>
    </submittedName>
</protein>
<dbReference type="OrthoDB" id="125347at2759"/>
<name>A0A5N6XWA3_9EURO</name>
<gene>
    <name evidence="1" type="ORF">BDV24DRAFT_168167</name>
</gene>